<dbReference type="InterPro" id="IPR045055">
    <property type="entry name" value="DNA2/NAM7-like"/>
</dbReference>
<dbReference type="Proteomes" id="UP001500432">
    <property type="component" value="Unassembled WGS sequence"/>
</dbReference>
<evidence type="ECO:0000259" key="3">
    <source>
        <dbReference type="Pfam" id="PF13087"/>
    </source>
</evidence>
<dbReference type="RefSeq" id="WP_344299428.1">
    <property type="nucleotide sequence ID" value="NZ_BAAAQW010000005.1"/>
</dbReference>
<evidence type="ECO:0000259" key="2">
    <source>
        <dbReference type="Pfam" id="PF13086"/>
    </source>
</evidence>
<dbReference type="InterPro" id="IPR027417">
    <property type="entry name" value="P-loop_NTPase"/>
</dbReference>
<dbReference type="Pfam" id="PF13086">
    <property type="entry name" value="AAA_11"/>
    <property type="match status" value="1"/>
</dbReference>
<proteinExistence type="predicted"/>
<feature type="domain" description="Restriction endonuclease type II-like" evidence="4">
    <location>
        <begin position="1344"/>
        <end position="1437"/>
    </location>
</feature>
<accession>A0ABN3BT83</accession>
<dbReference type="EMBL" id="BAAAQW010000005">
    <property type="protein sequence ID" value="GAA2199995.1"/>
    <property type="molecule type" value="Genomic_DNA"/>
</dbReference>
<dbReference type="InterPro" id="IPR041677">
    <property type="entry name" value="DNA2/NAM7_AAA_11"/>
</dbReference>
<feature type="domain" description="DNA2/NAM7 helicase helicase" evidence="2">
    <location>
        <begin position="366"/>
        <end position="468"/>
    </location>
</feature>
<gene>
    <name evidence="5" type="ORF">GCM10009849_18640</name>
</gene>
<dbReference type="CDD" id="cd18808">
    <property type="entry name" value="SF1_C_Upf1"/>
    <property type="match status" value="1"/>
</dbReference>
<evidence type="ECO:0000259" key="4">
    <source>
        <dbReference type="Pfam" id="PF18741"/>
    </source>
</evidence>
<dbReference type="InterPro" id="IPR047187">
    <property type="entry name" value="SF1_C_Upf1"/>
</dbReference>
<dbReference type="PANTHER" id="PTHR10887">
    <property type="entry name" value="DNA2/NAM7 HELICASE FAMILY"/>
    <property type="match status" value="1"/>
</dbReference>
<feature type="region of interest" description="Disordered" evidence="1">
    <location>
        <begin position="340"/>
        <end position="365"/>
    </location>
</feature>
<comment type="caution">
    <text evidence="5">The sequence shown here is derived from an EMBL/GenBank/DDBJ whole genome shotgun (WGS) entry which is preliminary data.</text>
</comment>
<keyword evidence="6" id="KW-1185">Reference proteome</keyword>
<dbReference type="InterPro" id="IPR041679">
    <property type="entry name" value="DNA2/NAM7-like_C"/>
</dbReference>
<dbReference type="Pfam" id="PF13087">
    <property type="entry name" value="AAA_12"/>
    <property type="match status" value="1"/>
</dbReference>
<dbReference type="SUPFAM" id="SSF52540">
    <property type="entry name" value="P-loop containing nucleoside triphosphate hydrolases"/>
    <property type="match status" value="1"/>
</dbReference>
<feature type="compositionally biased region" description="Low complexity" evidence="1">
    <location>
        <begin position="95"/>
        <end position="104"/>
    </location>
</feature>
<dbReference type="Gene3D" id="3.40.50.300">
    <property type="entry name" value="P-loop containing nucleotide triphosphate hydrolases"/>
    <property type="match status" value="3"/>
</dbReference>
<sequence>MTSDLTAHSTQDRDQVLRLIDFLAEYDAQRNKPVRNIADYRLFRLDESSLPNHPAVRLAASEEKWLAVDFIDLPPAPPIPSKLEGVLDDGTTLSPTRRPTFTAEPPAPPARNLSETDAEQAEAAYADELAAHEALATAAESWINENWEPWSQRHHAASTVKNLHRELFEQRERLVLERESVELVWGFGRARWDVDGYSVDHPLLTVPVEVDLNPKSQEISICPAGDAEVEVHYTFGLDLHDRASLNSTRTAVTELELDPWNAIERGDVLKSLTRALDDNGTVASTLPKTAGENLVTADTWTLYLRRRVPDSQGFLRRMREIYLDGGTIPAPLADVVASPAEHPGAAHDDAASSSAPAQPPLLPLPANDEQRRILELAQKMPGVTVQGPPGTGKSHTIANLVSHYVAYGQRVLVVSEKEQALKVLSDKIPEGIRDLTVSVLGADTESRKALERAVSTIQERVGRLDEAAADAAIERYRRELDETDRGLAQATTDMLRARQAEVETADGEWLAGADPTPQAAAVWVRANQSTLGFVPDTLDLSAGIPLTKAEYAEYLRLLGSVEATDALAALAAVPNPGDLPTLVEVGHLWEVAADGDTAADGVRHAFADWQRFSESDRSRIVKARESVAAFADVLAGLESSSFKELVARLDDALLVKELEQYTSTLVSLREQAMAHRTSLMAHTVEFTEPATPDSLAVVQQARDKLGVSGKLGMFDGRLKKALAAYTVNGQPARSAVDAALAADAVSLELARAQLVRVYTNQPRAGVARILSVRPENDIADEIDTLRVLMSLPGKRHEVATELYELGVRYDRLGTSAEASALAGDLQKALRHFEAKDARAELAALESTLKAGTATLDASPLWLQFLDALQTSDRDAWARLRDEAARLVALLEPARRLRELGTRLAAVAPSWAKALEQDPASAPAPDLIEAGWQWRQLDCWISGVANLPTPAELQARVDELGRNRRRTVSRLVEELAWRRLKGNLGPKQHQALQSYVQAVKKYGKTGGKYAARWTQIMREALNESKDAVPVWVMTTSRALMSFQPDAVPTFDVLIIDEASQIGFEALPLLALAKRAIVVGDDKQTSPEHVGLDRQKVFDILDDHLTSVHGYKSLFDPDNSLYDLAAQKFSSPVMLSEHFRCLPEIIAFSSDLSYNGRIVPLRDQAPSPGWAPLGVVRVKDGYRQGDVNKPEAEQVVALVNELVADPAYDGMTFGVVSLLGSSQSKLIWDRLYEELGPEEFEARAIRCGEAPAFQGDERDVIIVTTVVAVDPLAPTTRFGAMTKESERRRINVAASRARNQMWVVTSVDPGMLPQGDFRAGLIQHCSGYIAHRAEQDELLAACESEFERRVVTDLVNRGFTGVEVQKKVGQYRLDIVVSGPERRLAIECDGDRWHGPDVWHQDRTRQEVLERAGWTFERIRGSAYYRDPESAMAAVWAHLAELGIPTGDEWRDAPARTMVREVSGTPEPVVTAPEGAMHDGGAPGRDIDVPQQPAAIAEGPDLAEAQPQNDFGDFSDLFEQLEDELADTFQPESADEPDLAGEEISDQPSLLPAGVIKLQPYVQWSGRPLAQATPNSLHEVEAGLVEIVRVEGPMIAREAYLRYQQATGGSRVGKALARLYNKAANAALRDGRIGRLNDGLINLTQATLYVPGQEPVVLRELGPRTIYDVPKSEIVVAFEQLMSSGIDHAELDRELLRLFELKRLTGPTIAFLNDAKQYRWQVR</sequence>
<dbReference type="Gene3D" id="3.40.960.10">
    <property type="entry name" value="VSR Endonuclease"/>
    <property type="match status" value="1"/>
</dbReference>
<feature type="region of interest" description="Disordered" evidence="1">
    <location>
        <begin position="1459"/>
        <end position="1487"/>
    </location>
</feature>
<reference evidence="5 6" key="1">
    <citation type="journal article" date="2019" name="Int. J. Syst. Evol. Microbiol.">
        <title>The Global Catalogue of Microorganisms (GCM) 10K type strain sequencing project: providing services to taxonomists for standard genome sequencing and annotation.</title>
        <authorList>
            <consortium name="The Broad Institute Genomics Platform"/>
            <consortium name="The Broad Institute Genome Sequencing Center for Infectious Disease"/>
            <person name="Wu L."/>
            <person name="Ma J."/>
        </authorList>
    </citation>
    <scope>NUCLEOTIDE SEQUENCE [LARGE SCALE GENOMIC DNA]</scope>
    <source>
        <strain evidence="5 6">JCM 16034</strain>
    </source>
</reference>
<feature type="domain" description="DNA2/NAM7 helicase-like C-terminal" evidence="3">
    <location>
        <begin position="1117"/>
        <end position="1304"/>
    </location>
</feature>
<evidence type="ECO:0000256" key="1">
    <source>
        <dbReference type="SAM" id="MobiDB-lite"/>
    </source>
</evidence>
<evidence type="ECO:0000313" key="5">
    <source>
        <dbReference type="EMBL" id="GAA2199995.1"/>
    </source>
</evidence>
<feature type="region of interest" description="Disordered" evidence="1">
    <location>
        <begin position="82"/>
        <end position="119"/>
    </location>
</feature>
<dbReference type="PANTHER" id="PTHR10887:SF495">
    <property type="entry name" value="HELICASE SENATAXIN ISOFORM X1-RELATED"/>
    <property type="match status" value="1"/>
</dbReference>
<evidence type="ECO:0000313" key="6">
    <source>
        <dbReference type="Proteomes" id="UP001500432"/>
    </source>
</evidence>
<dbReference type="InterPro" id="IPR049468">
    <property type="entry name" value="Restrct_endonuc-II-like_dom"/>
</dbReference>
<dbReference type="Pfam" id="PF18741">
    <property type="entry name" value="MTES_1575"/>
    <property type="match status" value="1"/>
</dbReference>
<organism evidence="5 6">
    <name type="scientific">Sinomonas flava</name>
    <dbReference type="NCBI Taxonomy" id="496857"/>
    <lineage>
        <taxon>Bacteria</taxon>
        <taxon>Bacillati</taxon>
        <taxon>Actinomycetota</taxon>
        <taxon>Actinomycetes</taxon>
        <taxon>Micrococcales</taxon>
        <taxon>Micrococcaceae</taxon>
        <taxon>Sinomonas</taxon>
    </lineage>
</organism>
<protein>
    <submittedName>
        <fullName evidence="5">AAA domain-containing protein</fullName>
    </submittedName>
</protein>
<name>A0ABN3BT83_9MICC</name>